<evidence type="ECO:0000256" key="6">
    <source>
        <dbReference type="ARBA" id="ARBA00022723"/>
    </source>
</evidence>
<evidence type="ECO:0000256" key="5">
    <source>
        <dbReference type="ARBA" id="ARBA00022605"/>
    </source>
</evidence>
<feature type="domain" description="Anthranilate synthase component I N-terminal" evidence="12">
    <location>
        <begin position="26"/>
        <end position="166"/>
    </location>
</feature>
<dbReference type="Gene3D" id="3.60.120.10">
    <property type="entry name" value="Anthranilate synthase"/>
    <property type="match status" value="1"/>
</dbReference>
<dbReference type="GO" id="GO:0046872">
    <property type="term" value="F:metal ion binding"/>
    <property type="evidence" value="ECO:0007669"/>
    <property type="project" value="UniProtKB-KW"/>
</dbReference>
<dbReference type="GO" id="GO:0004049">
    <property type="term" value="F:anthranilate synthase activity"/>
    <property type="evidence" value="ECO:0007669"/>
    <property type="project" value="UniProtKB-EC"/>
</dbReference>
<comment type="cofactor">
    <cofactor evidence="1">
        <name>Mg(2+)</name>
        <dbReference type="ChEBI" id="CHEBI:18420"/>
    </cofactor>
</comment>
<keyword evidence="6" id="KW-0479">Metal-binding</keyword>
<gene>
    <name evidence="13" type="ORF">UFOPK1395_00026</name>
</gene>
<evidence type="ECO:0000256" key="7">
    <source>
        <dbReference type="ARBA" id="ARBA00022822"/>
    </source>
</evidence>
<organism evidence="13">
    <name type="scientific">freshwater metagenome</name>
    <dbReference type="NCBI Taxonomy" id="449393"/>
    <lineage>
        <taxon>unclassified sequences</taxon>
        <taxon>metagenomes</taxon>
        <taxon>ecological metagenomes</taxon>
    </lineage>
</organism>
<dbReference type="PANTHER" id="PTHR11236">
    <property type="entry name" value="AMINOBENZOATE/ANTHRANILATE SYNTHASE"/>
    <property type="match status" value="1"/>
</dbReference>
<comment type="similarity">
    <text evidence="3">Belongs to the anthranilate synthase component I family.</text>
</comment>
<dbReference type="InterPro" id="IPR006805">
    <property type="entry name" value="Anth_synth_I_N"/>
</dbReference>
<evidence type="ECO:0000259" key="12">
    <source>
        <dbReference type="Pfam" id="PF04715"/>
    </source>
</evidence>
<dbReference type="NCBIfam" id="TIGR00564">
    <property type="entry name" value="trpE_most"/>
    <property type="match status" value="1"/>
</dbReference>
<evidence type="ECO:0000256" key="1">
    <source>
        <dbReference type="ARBA" id="ARBA00001946"/>
    </source>
</evidence>
<evidence type="ECO:0000259" key="11">
    <source>
        <dbReference type="Pfam" id="PF00425"/>
    </source>
</evidence>
<keyword evidence="8" id="KW-0460">Magnesium</keyword>
<dbReference type="SUPFAM" id="SSF56322">
    <property type="entry name" value="ADC synthase"/>
    <property type="match status" value="1"/>
</dbReference>
<keyword evidence="10" id="KW-0456">Lyase</keyword>
<dbReference type="UniPathway" id="UPA00035">
    <property type="reaction ID" value="UER00040"/>
</dbReference>
<evidence type="ECO:0000256" key="10">
    <source>
        <dbReference type="ARBA" id="ARBA00023239"/>
    </source>
</evidence>
<keyword evidence="5" id="KW-0028">Amino-acid biosynthesis</keyword>
<dbReference type="InterPro" id="IPR005801">
    <property type="entry name" value="ADC_synthase"/>
</dbReference>
<keyword evidence="7" id="KW-0822">Tryptophan biosynthesis</keyword>
<reference evidence="13" key="1">
    <citation type="submission" date="2020-05" db="EMBL/GenBank/DDBJ databases">
        <authorList>
            <person name="Chiriac C."/>
            <person name="Salcher M."/>
            <person name="Ghai R."/>
            <person name="Kavagutti S V."/>
        </authorList>
    </citation>
    <scope>NUCLEOTIDE SEQUENCE</scope>
</reference>
<evidence type="ECO:0000256" key="4">
    <source>
        <dbReference type="ARBA" id="ARBA00012266"/>
    </source>
</evidence>
<dbReference type="NCBIfam" id="NF010086">
    <property type="entry name" value="PRK13571.1"/>
    <property type="match status" value="1"/>
</dbReference>
<dbReference type="AlphaFoldDB" id="A0A6J6ASB6"/>
<evidence type="ECO:0000256" key="3">
    <source>
        <dbReference type="ARBA" id="ARBA00009562"/>
    </source>
</evidence>
<dbReference type="InterPro" id="IPR015890">
    <property type="entry name" value="Chorismate_C"/>
</dbReference>
<dbReference type="InterPro" id="IPR005256">
    <property type="entry name" value="Anth_synth_I_PabB"/>
</dbReference>
<protein>
    <recommendedName>
        <fullName evidence="4">anthranilate synthase</fullName>
        <ecNumber evidence="4">4.1.3.27</ecNumber>
    </recommendedName>
</protein>
<comment type="pathway">
    <text evidence="2">Amino-acid biosynthesis; L-tryptophan biosynthesis; L-tryptophan from chorismate: step 1/5.</text>
</comment>
<dbReference type="PANTHER" id="PTHR11236:SF46">
    <property type="entry name" value="ANTHRANILATE SYNTHASE COMPONENT 1"/>
    <property type="match status" value="1"/>
</dbReference>
<accession>A0A6J6ASB6</accession>
<dbReference type="Pfam" id="PF04715">
    <property type="entry name" value="Anth_synt_I_N"/>
    <property type="match status" value="1"/>
</dbReference>
<feature type="domain" description="Chorismate-utilising enzyme C-terminal" evidence="11">
    <location>
        <begin position="224"/>
        <end position="477"/>
    </location>
</feature>
<evidence type="ECO:0000313" key="13">
    <source>
        <dbReference type="EMBL" id="CAB4529466.1"/>
    </source>
</evidence>
<keyword evidence="9" id="KW-0057">Aromatic amino acid biosynthesis</keyword>
<evidence type="ECO:0000256" key="2">
    <source>
        <dbReference type="ARBA" id="ARBA00004873"/>
    </source>
</evidence>
<evidence type="ECO:0000256" key="9">
    <source>
        <dbReference type="ARBA" id="ARBA00023141"/>
    </source>
</evidence>
<dbReference type="PRINTS" id="PR00095">
    <property type="entry name" value="ANTSNTHASEI"/>
</dbReference>
<dbReference type="Pfam" id="PF00425">
    <property type="entry name" value="Chorismate_bind"/>
    <property type="match status" value="1"/>
</dbReference>
<proteinExistence type="inferred from homology"/>
<dbReference type="EMBL" id="CAEZSB010000002">
    <property type="protein sequence ID" value="CAB4529466.1"/>
    <property type="molecule type" value="Genomic_DNA"/>
</dbReference>
<dbReference type="EC" id="4.1.3.27" evidence="4"/>
<dbReference type="InterPro" id="IPR019999">
    <property type="entry name" value="Anth_synth_I-like"/>
</dbReference>
<sequence length="496" mass="54113">MNLEEFRAYAKVSNVIPVSRRLLADGETPLGVYRKLAKSADNTFLLESAEHGGAWSRYSFIGVRSEATLSEKDGLAYWQGTAPAGAPTGIDPLQALRLSAAHLKSPKIAGLPPLTGGLVGFMGYDVVRRLERLPDLTTKDIPLPELSFMLTSDLAVLDHSDGTITLIANAINWDGSDDRIDEAYESCVQRLDRMQADLSTPLSGEAAKIPDFSLPDYTGNISGEQFKQNIHRVKEEILAGEAFQVVLSQRFAMPCKADAIDVYRMLRLNNPSPYMYLFRFTDGIEIVGSSPEALVKVNQKDVMIHPIAGTRKRSANPEEDHRLGEELLADPKERAEHLMLVDLGRNDLGRVCAPGTVEVVDFMHIERYSHVMHIVSTVVGKLADNATPVDALFSVFPAGTLSGAPKPRAMEIIEELETTRRGVYGGIVGYIDFTGNIDTCIAIRTALLYQGTAYVQAGAGVVADSDPESENQECRNKAAAVLTAIHAANRLGHNHE</sequence>
<dbReference type="GO" id="GO:0000162">
    <property type="term" value="P:L-tryptophan biosynthetic process"/>
    <property type="evidence" value="ECO:0007669"/>
    <property type="project" value="UniProtKB-UniPathway"/>
</dbReference>
<name>A0A6J6ASB6_9ZZZZ</name>
<evidence type="ECO:0000256" key="8">
    <source>
        <dbReference type="ARBA" id="ARBA00022842"/>
    </source>
</evidence>